<evidence type="ECO:0000313" key="2">
    <source>
        <dbReference type="EMBL" id="KAJ4370470.1"/>
    </source>
</evidence>
<dbReference type="EMBL" id="JAPEUY010000008">
    <property type="protein sequence ID" value="KAJ4370470.1"/>
    <property type="molecule type" value="Genomic_DNA"/>
</dbReference>
<dbReference type="Proteomes" id="UP001140560">
    <property type="component" value="Unassembled WGS sequence"/>
</dbReference>
<reference evidence="2" key="1">
    <citation type="submission" date="2022-10" db="EMBL/GenBank/DDBJ databases">
        <title>Tapping the CABI collections for fungal endophytes: first genome assemblies for Collariella, Neodidymelliopsis, Ascochyta clinopodiicola, Didymella pomorum, Didymosphaeria variabile, Neocosmospora piperis and Neocucurbitaria cava.</title>
        <authorList>
            <person name="Hill R."/>
        </authorList>
    </citation>
    <scope>NUCLEOTIDE SEQUENCE</scope>
    <source>
        <strain evidence="2">IMI 356814</strain>
    </source>
</reference>
<comment type="caution">
    <text evidence="2">The sequence shown here is derived from an EMBL/GenBank/DDBJ whole genome shotgun (WGS) entry which is preliminary data.</text>
</comment>
<feature type="region of interest" description="Disordered" evidence="1">
    <location>
        <begin position="1"/>
        <end position="42"/>
    </location>
</feature>
<evidence type="ECO:0000256" key="1">
    <source>
        <dbReference type="SAM" id="MobiDB-lite"/>
    </source>
</evidence>
<dbReference type="OrthoDB" id="10681618at2759"/>
<protein>
    <submittedName>
        <fullName evidence="2">Uncharacterized protein</fullName>
    </submittedName>
</protein>
<accession>A0A9W9CMR3</accession>
<name>A0A9W9CMR3_9PLEO</name>
<proteinExistence type="predicted"/>
<keyword evidence="3" id="KW-1185">Reference proteome</keyword>
<dbReference type="AlphaFoldDB" id="A0A9W9CMR3"/>
<feature type="compositionally biased region" description="Low complexity" evidence="1">
    <location>
        <begin position="12"/>
        <end position="40"/>
    </location>
</feature>
<feature type="compositionally biased region" description="Basic and acidic residues" evidence="1">
    <location>
        <begin position="317"/>
        <end position="339"/>
    </location>
</feature>
<feature type="compositionally biased region" description="Polar residues" evidence="1">
    <location>
        <begin position="1"/>
        <end position="11"/>
    </location>
</feature>
<organism evidence="2 3">
    <name type="scientific">Neocucurbitaria cava</name>
    <dbReference type="NCBI Taxonomy" id="798079"/>
    <lineage>
        <taxon>Eukaryota</taxon>
        <taxon>Fungi</taxon>
        <taxon>Dikarya</taxon>
        <taxon>Ascomycota</taxon>
        <taxon>Pezizomycotina</taxon>
        <taxon>Dothideomycetes</taxon>
        <taxon>Pleosporomycetidae</taxon>
        <taxon>Pleosporales</taxon>
        <taxon>Pleosporineae</taxon>
        <taxon>Cucurbitariaceae</taxon>
        <taxon>Neocucurbitaria</taxon>
    </lineage>
</organism>
<feature type="compositionally biased region" description="Low complexity" evidence="1">
    <location>
        <begin position="251"/>
        <end position="270"/>
    </location>
</feature>
<feature type="region of interest" description="Disordered" evidence="1">
    <location>
        <begin position="297"/>
        <end position="345"/>
    </location>
</feature>
<feature type="region of interest" description="Disordered" evidence="1">
    <location>
        <begin position="231"/>
        <end position="276"/>
    </location>
</feature>
<feature type="compositionally biased region" description="Polar residues" evidence="1">
    <location>
        <begin position="234"/>
        <end position="243"/>
    </location>
</feature>
<feature type="compositionally biased region" description="Polar residues" evidence="1">
    <location>
        <begin position="297"/>
        <end position="316"/>
    </location>
</feature>
<evidence type="ECO:0000313" key="3">
    <source>
        <dbReference type="Proteomes" id="UP001140560"/>
    </source>
</evidence>
<gene>
    <name evidence="2" type="ORF">N0V83_004989</name>
</gene>
<sequence length="492" mass="56117">MNNDRSNSFIPGSNPGQLNQLNQQGQAPQQPQPGYQTQSQDSQLATLQEMLQQNPGLIQDLQNLRNSSAAQPVPRQFAQAPIGHQVYQAPMGQQFTKPQQQQFYSQPASSINAGYLRLEELRQEQQALETRDLRISRTWNEPQQLRAQSSAQALPMNQGRYAPNPDAIAVIDGMHASVEETEADPSIPIEIPDQETIDYLYKFPLLWTQYEALEPRLYAAERAYRDHQEILSGPPSQFSQTLGGWQASRVQQQTQFQQQPPAQAQQAPQQSNHYQGPQAIMGSVHADRRVQILNQADASQKPPGQQQIPSKRTQPQNRERLTMDQRIKLASQRAHEGVRSRRRKRRVVLDQDRPGGRCPFPAWQFTKTLEECPEFPEGNDMVMRCQKFMGLEPDEDQKICYGIYGIRPGNRRMTCPYQSSPGACRNNHELRQDVIEWCMANRGMPKEYAQFMVNNYNRNRPAGSTTILTVPAIEPTETPTPRHLMKDDEFFG</sequence>